<sequence length="1754" mass="193369">MSGAHTPGGRAPAPTISLLQMEEKFSSGQYRAIGDFVADFRTVLEECYQLHGADHWLSKQAQKLELMLEQKLSLLSRIKEQEKKEAEEANQKEMEEWDRGLLALAAPSSMETMWEIPAIGHFLCLAQQILNLPEIVFYELERCLLMPQCNVFLAKIMTSLLSPPHRRPTLHRRPNLPYRSWEAALRQKVQQWYTVIGQAENPDRCAEKLGLCSQFFKVLGEVNPLEQKTFHELTFNQKVWLLKGLCDFVYETQSEVQDAVLGQPIHECREVILGYDSQENAYIHFPQFCGADVRVYKQRPLKAPEFPLPSIKIKRNPRVKIRRSKCKYSKRRNGVFRKVNMASSSDFTNPETFCDIKEEDSVNCQIDNCKCVSDNDMKTNIEQDDHSCNDCNMTVSCKENVEKPISPGELVGYGDPLSPGEIRILENVDRYAEATLPKSDSSPLKENALKSYQVHINGSQNDSSDIMCHRVMDIILDHPLLNNKKLRINKMRPKKKKKKKIKDLLNENLQGKCENLQKHTFKSEIHSKLYLNRKQAKHKKHKSGNKSVSKKMVIKKSKKSAVLPASPEFQLVCTNLDELRELIKKIDGELKCMENYKKKSGKWHFRRQSVKELHSTLTRLLKELLPWEPKLQKAFQKNRARLRRDYEDFLKLTNSENVTRETCYREECEDNKSTNTFCKTFVTLQEGKDSSGKLLEEVGMCEKSKIPRQDLFLKELPGRSCKRFNRPSSSTDNEENDPFPQKKMKVSTHEVCSTSLECNRDEKSLEDHKRIDPGIIEIGADIMRTSPLDALKGTKPIQALLAKNLGNKVTLTSQLVQSVSESVSQNVEDVVPVQPAIPFKTSLQAPVQMIYKLPDGHCVPVIHNSSVKIQVQPVLDANTGDKLMQQVLLLPKNVLIQQKDEKLLRDDNRLTQIEVPGKQHMPKVSYNSERTAQLVLPNKSTVHSTTSSTLGVFPSPVTINACRTVVPQCETSKSSTHILPDNLPTSVVPSVISTPSFCAMGGVTSSTGKTVAASHVVNVSGAAQSDLSDAKQELKTVCIRDSQSILVRTRGGNTGLVKVQPSQEQVTPVSNSIFTFTPQLQSYLISRTKTSASPNFSPLIPSPGLQALSVPSGKNHQTQIHNKEVQYPSSGMCKTIEKSLHSSNVDTTVYSGHWPTVSQGITNIASYNSNGQGTSTVHKNINLKQTETCISVPPDTTTPSNSDLLSGSSLHKVVLLTPPSVVPSSNVQKMSVLTTPTSSAAPQKLVFLNTQVPTSSSSANVALQTPKLATPTIIGKTYVKPTETPQIILIPSTMTSPVKTSTGPVVSQVKDVKIGLTIGQTIVNSTSGLKNVLPINILQNTLGKKDENAQKTFAVTSVENFNMKGQNGQITSSNLIRTVPITKASTACTVVAAAKPVSTQSSGNDPLNTLPPFSNSLCPSNGGNTVALSTVKTGHLSSSVLLSTTQTTGHPKDSLSSLKIPTTTTCIGESLHLQNTVAPAYQPGTSDPLEKTLYVSEKFPKMLSTNSTNTQVMINSPLTPSVCKSSSVDSSYQALPPFSPTTVTQLKPQLSDSFTHQKLVINTSTPLAPGTQITINGTRLIVPPQGLGAGSHVLLLSTNTKQGLSLDRSRMHTNSNPFLNNTTIQQPNVKQNMAPIQSSGQSFKNMYSVATSKMLPSLQNTTQYVSNVGSLCPTLTTVPQPQMVPCMPQGTNPQPSKVMQFTKTMPVKEQAFLSMGNSSINPVPAAVVSENSIADPALLIFQSSAPEKRHTVAS</sequence>
<dbReference type="CDD" id="cd04369">
    <property type="entry name" value="Bromodomain"/>
    <property type="match status" value="1"/>
</dbReference>
<keyword evidence="2" id="KW-0175">Coiled coil</keyword>
<dbReference type="InterPro" id="IPR036427">
    <property type="entry name" value="Bromodomain-like_sf"/>
</dbReference>
<evidence type="ECO:0000256" key="3">
    <source>
        <dbReference type="SAM" id="MobiDB-lite"/>
    </source>
</evidence>
<comment type="caution">
    <text evidence="5">The sequence shown here is derived from an EMBL/GenBank/DDBJ whole genome shotgun (WGS) entry which is preliminary data.</text>
</comment>
<dbReference type="Pfam" id="PF23450">
    <property type="entry name" value="KIAA2026_hel"/>
    <property type="match status" value="1"/>
</dbReference>
<feature type="coiled-coil region" evidence="2">
    <location>
        <begin position="61"/>
        <end position="96"/>
    </location>
</feature>
<reference evidence="5" key="1">
    <citation type="thesis" date="2020" institute="ProQuest LLC" country="789 East Eisenhower Parkway, Ann Arbor, MI, USA">
        <title>Comparative Genomics and Chromosome Evolution.</title>
        <authorList>
            <person name="Mudd A.B."/>
        </authorList>
    </citation>
    <scope>NUCLEOTIDE SEQUENCE</scope>
    <source>
        <strain evidence="5">237g6f4</strain>
        <tissue evidence="5">Blood</tissue>
    </source>
</reference>
<dbReference type="InterPro" id="IPR056522">
    <property type="entry name" value="KIAA2026_hel"/>
</dbReference>
<feature type="domain" description="Uncharacterized bromodomain-containing protein 10 helical" evidence="4">
    <location>
        <begin position="115"/>
        <end position="256"/>
    </location>
</feature>
<keyword evidence="6" id="KW-1185">Reference proteome</keyword>
<dbReference type="Proteomes" id="UP000824782">
    <property type="component" value="Unassembled WGS sequence"/>
</dbReference>
<feature type="compositionally biased region" description="Basic residues" evidence="3">
    <location>
        <begin position="534"/>
        <end position="552"/>
    </location>
</feature>
<dbReference type="PANTHER" id="PTHR31095">
    <property type="entry name" value="RIKEN CDNA 9930021J03 GENE"/>
    <property type="match status" value="1"/>
</dbReference>
<protein>
    <recommendedName>
        <fullName evidence="4">Uncharacterized bromodomain-containing protein 10 helical domain-containing protein</fullName>
    </recommendedName>
</protein>
<evidence type="ECO:0000313" key="5">
    <source>
        <dbReference type="EMBL" id="KAG8595581.1"/>
    </source>
</evidence>
<evidence type="ECO:0000256" key="1">
    <source>
        <dbReference type="ARBA" id="ARBA00023117"/>
    </source>
</evidence>
<dbReference type="Gene3D" id="1.20.920.10">
    <property type="entry name" value="Bromodomain-like"/>
    <property type="match status" value="1"/>
</dbReference>
<dbReference type="PANTHER" id="PTHR31095:SF3">
    <property type="entry name" value="RIKEN CDNA 9930021J03 GENE"/>
    <property type="match status" value="1"/>
</dbReference>
<evidence type="ECO:0000256" key="2">
    <source>
        <dbReference type="SAM" id="Coils"/>
    </source>
</evidence>
<dbReference type="InterPro" id="IPR040214">
    <property type="entry name" value="BRD10"/>
</dbReference>
<organism evidence="5 6">
    <name type="scientific">Engystomops pustulosus</name>
    <name type="common">Tungara frog</name>
    <name type="synonym">Physalaemus pustulosus</name>
    <dbReference type="NCBI Taxonomy" id="76066"/>
    <lineage>
        <taxon>Eukaryota</taxon>
        <taxon>Metazoa</taxon>
        <taxon>Chordata</taxon>
        <taxon>Craniata</taxon>
        <taxon>Vertebrata</taxon>
        <taxon>Euteleostomi</taxon>
        <taxon>Amphibia</taxon>
        <taxon>Batrachia</taxon>
        <taxon>Anura</taxon>
        <taxon>Neobatrachia</taxon>
        <taxon>Hyloidea</taxon>
        <taxon>Leptodactylidae</taxon>
        <taxon>Leiuperinae</taxon>
        <taxon>Engystomops</taxon>
    </lineage>
</organism>
<dbReference type="EMBL" id="WNYA01000001">
    <property type="protein sequence ID" value="KAG8595581.1"/>
    <property type="molecule type" value="Genomic_DNA"/>
</dbReference>
<name>A0AAV7DFQ5_ENGPU</name>
<accession>A0AAV7DFQ5</accession>
<gene>
    <name evidence="5" type="ORF">GDO81_001562</name>
</gene>
<dbReference type="SUPFAM" id="SSF47370">
    <property type="entry name" value="Bromodomain"/>
    <property type="match status" value="1"/>
</dbReference>
<evidence type="ECO:0000259" key="4">
    <source>
        <dbReference type="Pfam" id="PF23450"/>
    </source>
</evidence>
<feature type="region of interest" description="Disordered" evidence="3">
    <location>
        <begin position="533"/>
        <end position="552"/>
    </location>
</feature>
<proteinExistence type="predicted"/>
<feature type="region of interest" description="Disordered" evidence="3">
    <location>
        <begin position="722"/>
        <end position="746"/>
    </location>
</feature>
<evidence type="ECO:0000313" key="6">
    <source>
        <dbReference type="Proteomes" id="UP000824782"/>
    </source>
</evidence>
<keyword evidence="1" id="KW-0103">Bromodomain</keyword>